<dbReference type="InterPro" id="IPR025660">
    <property type="entry name" value="Pept_his_AS"/>
</dbReference>
<dbReference type="InterPro" id="IPR000668">
    <property type="entry name" value="Peptidase_C1A_C"/>
</dbReference>
<evidence type="ECO:0000256" key="3">
    <source>
        <dbReference type="ARBA" id="ARBA00022692"/>
    </source>
</evidence>
<name>A5AHY8_VITVI</name>
<evidence type="ECO:0000259" key="9">
    <source>
        <dbReference type="SMART" id="SM00645"/>
    </source>
</evidence>
<evidence type="ECO:0000256" key="4">
    <source>
        <dbReference type="ARBA" id="ARBA00022801"/>
    </source>
</evidence>
<dbReference type="SMART" id="SM00645">
    <property type="entry name" value="Pept_C1"/>
    <property type="match status" value="1"/>
</dbReference>
<evidence type="ECO:0000256" key="5">
    <source>
        <dbReference type="ARBA" id="ARBA00022807"/>
    </source>
</evidence>
<keyword evidence="3" id="KW-0812">Transmembrane</keyword>
<keyword evidence="7" id="KW-0472">Membrane</keyword>
<dbReference type="GO" id="GO:0008234">
    <property type="term" value="F:cysteine-type peptidase activity"/>
    <property type="evidence" value="ECO:0007669"/>
    <property type="project" value="UniProtKB-KW"/>
</dbReference>
<dbReference type="Gene3D" id="1.20.1560.10">
    <property type="entry name" value="ABC transporter type 1, transmembrane domain"/>
    <property type="match status" value="1"/>
</dbReference>
<accession>A5AHY8</accession>
<dbReference type="InterPro" id="IPR013128">
    <property type="entry name" value="Peptidase_C1A"/>
</dbReference>
<dbReference type="SUPFAM" id="SSF54001">
    <property type="entry name" value="Cysteine proteinases"/>
    <property type="match status" value="1"/>
</dbReference>
<evidence type="ECO:0000256" key="6">
    <source>
        <dbReference type="ARBA" id="ARBA00022989"/>
    </source>
</evidence>
<organism evidence="10">
    <name type="scientific">Vitis vinifera</name>
    <name type="common">Grape</name>
    <dbReference type="NCBI Taxonomy" id="29760"/>
    <lineage>
        <taxon>Eukaryota</taxon>
        <taxon>Viridiplantae</taxon>
        <taxon>Streptophyta</taxon>
        <taxon>Embryophyta</taxon>
        <taxon>Tracheophyta</taxon>
        <taxon>Spermatophyta</taxon>
        <taxon>Magnoliopsida</taxon>
        <taxon>eudicotyledons</taxon>
        <taxon>Gunneridae</taxon>
        <taxon>Pentapetalae</taxon>
        <taxon>rosids</taxon>
        <taxon>Vitales</taxon>
        <taxon>Vitaceae</taxon>
        <taxon>Viteae</taxon>
        <taxon>Vitis</taxon>
    </lineage>
</organism>
<dbReference type="GO" id="GO:0016020">
    <property type="term" value="C:membrane"/>
    <property type="evidence" value="ECO:0007669"/>
    <property type="project" value="InterPro"/>
</dbReference>
<dbReference type="GO" id="GO:0006508">
    <property type="term" value="P:proteolysis"/>
    <property type="evidence" value="ECO:0007669"/>
    <property type="project" value="UniProtKB-KW"/>
</dbReference>
<dbReference type="GO" id="GO:0140359">
    <property type="term" value="F:ABC-type transporter activity"/>
    <property type="evidence" value="ECO:0007669"/>
    <property type="project" value="InterPro"/>
</dbReference>
<dbReference type="InterPro" id="IPR011527">
    <property type="entry name" value="ABC1_TM_dom"/>
</dbReference>
<dbReference type="InterPro" id="IPR036640">
    <property type="entry name" value="ABC1_TM_sf"/>
</dbReference>
<dbReference type="PANTHER" id="PTHR12411">
    <property type="entry name" value="CYSTEINE PROTEASE FAMILY C1-RELATED"/>
    <property type="match status" value="1"/>
</dbReference>
<dbReference type="AlphaFoldDB" id="A5AHY8"/>
<gene>
    <name evidence="10" type="ORF">VITISV_013970</name>
</gene>
<dbReference type="EMBL" id="AM427185">
    <property type="protein sequence ID" value="CAN71324.1"/>
    <property type="molecule type" value="Genomic_DNA"/>
</dbReference>
<dbReference type="InterPro" id="IPR038765">
    <property type="entry name" value="Papain-like_cys_pep_sf"/>
</dbReference>
<proteinExistence type="inferred from homology"/>
<dbReference type="Gene3D" id="3.90.70.10">
    <property type="entry name" value="Cysteine proteinases"/>
    <property type="match status" value="1"/>
</dbReference>
<protein>
    <recommendedName>
        <fullName evidence="9">Peptidase C1A papain C-terminal domain-containing protein</fullName>
    </recommendedName>
</protein>
<evidence type="ECO:0000256" key="7">
    <source>
        <dbReference type="ARBA" id="ARBA00023136"/>
    </source>
</evidence>
<keyword evidence="8" id="KW-0175">Coiled coil</keyword>
<keyword evidence="2" id="KW-0645">Protease</keyword>
<dbReference type="Pfam" id="PF00664">
    <property type="entry name" value="ABC_membrane"/>
    <property type="match status" value="1"/>
</dbReference>
<sequence>MHEGMSVLSIPLRFVDILSIENIGFDGFFTGPLHAVAHGILVSTRVAGRLDADRFSAISSGHHDGFGICDIVASSIKAATKVIEDLQEKLEAALQTMKQSVVHTRNLEFWTAACNDLGKVSSPGLNLAVQSLLIASGATSLFLPKMAARRPSAYAKAAAIVGQTIGSFRTVASFTGEKQAVTKYNKFLVNAYESGVFEGLAAVFRPWSSDVHPLCKEEQNKETDLIHIMDAMIDLFTIPIGIFIWTSTQVSACQRGSNNDSTENISTGRSVDEILNAIKTVLLQKPDAAKAFGSFLDEDQIAANLVKNGQMVVGINTVFMQTHIGEVSRPYICSERMAHGVLLVGHGSTGHDPIRMKGGPYWIVKNSWDEKWGENGSYKSYRRPHSLHGHLGHAAFDHVPPPFTSSFSVLITVPNPILQAFSQKSGFQIIPILSCFLIGIFRFQKFPLSNKNLLSLFSLTSNFHNSSYFQNVLK</sequence>
<dbReference type="Pfam" id="PF00112">
    <property type="entry name" value="Peptidase_C1"/>
    <property type="match status" value="1"/>
</dbReference>
<dbReference type="PROSITE" id="PS00639">
    <property type="entry name" value="THIOL_PROTEASE_HIS"/>
    <property type="match status" value="1"/>
</dbReference>
<reference evidence="10" key="1">
    <citation type="journal article" date="2007" name="PLoS ONE">
        <title>The first genome sequence of an elite grapevine cultivar (Pinot noir Vitis vinifera L.): coping with a highly heterozygous genome.</title>
        <authorList>
            <person name="Velasco R."/>
            <person name="Zharkikh A."/>
            <person name="Troggio M."/>
            <person name="Cartwright D.A."/>
            <person name="Cestaro A."/>
            <person name="Pruss D."/>
            <person name="Pindo M."/>
            <person name="FitzGerald L.M."/>
            <person name="Vezzulli S."/>
            <person name="Reid J."/>
            <person name="Malacarne G."/>
            <person name="Iliev D."/>
            <person name="Coppola G."/>
            <person name="Wardell B."/>
            <person name="Micheletti D."/>
            <person name="Macalma T."/>
            <person name="Facci M."/>
            <person name="Mitchell J.T."/>
            <person name="Perazzolli M."/>
            <person name="Eldredge G."/>
            <person name="Gatto P."/>
            <person name="Oyzerski R."/>
            <person name="Moretto M."/>
            <person name="Gutin N."/>
            <person name="Stefanini M."/>
            <person name="Chen Y."/>
            <person name="Segala C."/>
            <person name="Davenport C."/>
            <person name="Dematte L."/>
            <person name="Mraz A."/>
            <person name="Battilana J."/>
            <person name="Stormo K."/>
            <person name="Costa F."/>
            <person name="Tao Q."/>
            <person name="Si-Ammour A."/>
            <person name="Harkins T."/>
            <person name="Lackey A."/>
            <person name="Perbost C."/>
            <person name="Taillon B."/>
            <person name="Stella A."/>
            <person name="Solovyev V."/>
            <person name="Fawcett J.A."/>
            <person name="Sterck L."/>
            <person name="Vandepoele K."/>
            <person name="Grando S.M."/>
            <person name="Toppo S."/>
            <person name="Moser C."/>
            <person name="Lanchbury J."/>
            <person name="Bogden R."/>
            <person name="Skolnick M."/>
            <person name="Sgaramella V."/>
            <person name="Bhatnagar S.K."/>
            <person name="Fontana P."/>
            <person name="Gutin A."/>
            <person name="Van de Peer Y."/>
            <person name="Salamini F."/>
            <person name="Viola R."/>
        </authorList>
    </citation>
    <scope>NUCLEOTIDE SEQUENCE</scope>
</reference>
<keyword evidence="5" id="KW-0788">Thiol protease</keyword>
<feature type="coiled-coil region" evidence="8">
    <location>
        <begin position="76"/>
        <end position="103"/>
    </location>
</feature>
<evidence type="ECO:0000313" key="10">
    <source>
        <dbReference type="EMBL" id="CAN71324.1"/>
    </source>
</evidence>
<evidence type="ECO:0000256" key="2">
    <source>
        <dbReference type="ARBA" id="ARBA00022670"/>
    </source>
</evidence>
<dbReference type="GO" id="GO:0005524">
    <property type="term" value="F:ATP binding"/>
    <property type="evidence" value="ECO:0007669"/>
    <property type="project" value="InterPro"/>
</dbReference>
<comment type="similarity">
    <text evidence="1">Belongs to the peptidase C1 family.</text>
</comment>
<evidence type="ECO:0000256" key="1">
    <source>
        <dbReference type="ARBA" id="ARBA00008455"/>
    </source>
</evidence>
<evidence type="ECO:0000256" key="8">
    <source>
        <dbReference type="SAM" id="Coils"/>
    </source>
</evidence>
<feature type="domain" description="Peptidase C1A papain C-terminal" evidence="9">
    <location>
        <begin position="150"/>
        <end position="398"/>
    </location>
</feature>
<keyword evidence="6" id="KW-1133">Transmembrane helix</keyword>
<keyword evidence="4" id="KW-0378">Hydrolase</keyword>